<dbReference type="Proteomes" id="UP000031656">
    <property type="component" value="Chromosome"/>
</dbReference>
<dbReference type="CDD" id="cd00401">
    <property type="entry name" value="SAHH"/>
    <property type="match status" value="1"/>
</dbReference>
<evidence type="ECO:0000256" key="8">
    <source>
        <dbReference type="PIRSR" id="PIRSR001109-2"/>
    </source>
</evidence>
<feature type="binding site" evidence="6">
    <location>
        <position position="198"/>
    </location>
    <ligand>
        <name>NAD(+)</name>
        <dbReference type="ChEBI" id="CHEBI:57540"/>
    </ligand>
</feature>
<accession>A0A067Z4L7</accession>
<organism evidence="12 13">
    <name type="scientific">Gluconobacter oxydans DSM 3504</name>
    <dbReference type="NCBI Taxonomy" id="1288313"/>
    <lineage>
        <taxon>Bacteria</taxon>
        <taxon>Pseudomonadati</taxon>
        <taxon>Pseudomonadota</taxon>
        <taxon>Alphaproteobacteria</taxon>
        <taxon>Acetobacterales</taxon>
        <taxon>Acetobacteraceae</taxon>
        <taxon>Gluconobacter</taxon>
    </lineage>
</organism>
<feature type="binding site" evidence="6 8">
    <location>
        <begin position="306"/>
        <end position="308"/>
    </location>
    <ligand>
        <name>NAD(+)</name>
        <dbReference type="ChEBI" id="CHEBI:57540"/>
    </ligand>
</feature>
<dbReference type="NCBIfam" id="TIGR00936">
    <property type="entry name" value="ahcY"/>
    <property type="match status" value="1"/>
</dbReference>
<dbReference type="PANTHER" id="PTHR23420">
    <property type="entry name" value="ADENOSYLHOMOCYSTEINASE"/>
    <property type="match status" value="1"/>
</dbReference>
<dbReference type="UniPathway" id="UPA00314">
    <property type="reaction ID" value="UER00076"/>
</dbReference>
<evidence type="ECO:0000256" key="9">
    <source>
        <dbReference type="RuleBase" id="RU000548"/>
    </source>
</evidence>
<evidence type="ECO:0000313" key="12">
    <source>
        <dbReference type="EMBL" id="AHK71052.1"/>
    </source>
</evidence>
<proteinExistence type="inferred from homology"/>
<dbReference type="SMART" id="SM00996">
    <property type="entry name" value="AdoHcyase"/>
    <property type="match status" value="1"/>
</dbReference>
<keyword evidence="5 6" id="KW-0520">NAD</keyword>
<dbReference type="InterPro" id="IPR042172">
    <property type="entry name" value="Adenosylhomocyst_ase-like_sf"/>
</dbReference>
<dbReference type="PANTHER" id="PTHR23420:SF0">
    <property type="entry name" value="ADENOSYLHOMOCYSTEINASE"/>
    <property type="match status" value="1"/>
</dbReference>
<gene>
    <name evidence="6 12" type="primary">ahcY</name>
    <name evidence="12" type="ORF">GLS_c11470</name>
</gene>
<dbReference type="EMBL" id="CP004373">
    <property type="protein sequence ID" value="AHK71052.1"/>
    <property type="molecule type" value="Genomic_DNA"/>
</dbReference>
<evidence type="ECO:0000256" key="2">
    <source>
        <dbReference type="ARBA" id="ARBA00011881"/>
    </source>
</evidence>
<dbReference type="InterPro" id="IPR000043">
    <property type="entry name" value="Adenosylhomocysteinase-like"/>
</dbReference>
<comment type="similarity">
    <text evidence="1 6 10">Belongs to the adenosylhomocysteinase family.</text>
</comment>
<comment type="cofactor">
    <cofactor evidence="6 8 9">
        <name>NAD(+)</name>
        <dbReference type="ChEBI" id="CHEBI:57540"/>
    </cofactor>
    <text evidence="6 8 9">Binds 1 NAD(+) per subunit.</text>
</comment>
<comment type="subunit">
    <text evidence="2">Homotetramer.</text>
</comment>
<evidence type="ECO:0000256" key="7">
    <source>
        <dbReference type="PIRSR" id="PIRSR001109-1"/>
    </source>
</evidence>
<dbReference type="GO" id="GO:0004013">
    <property type="term" value="F:adenosylhomocysteinase activity"/>
    <property type="evidence" value="ECO:0007669"/>
    <property type="project" value="UniProtKB-UniRule"/>
</dbReference>
<name>A0A067Z4L7_GLUOY</name>
<keyword evidence="6" id="KW-0963">Cytoplasm</keyword>
<dbReference type="EC" id="3.13.2.1" evidence="6"/>
<dbReference type="PROSITE" id="PS00739">
    <property type="entry name" value="ADOHCYASE_2"/>
    <property type="match status" value="1"/>
</dbReference>
<comment type="subcellular location">
    <subcellularLocation>
        <location evidence="6">Cytoplasm</location>
    </subcellularLocation>
</comment>
<dbReference type="HAMAP" id="MF_00563">
    <property type="entry name" value="AdoHcyase"/>
    <property type="match status" value="1"/>
</dbReference>
<feature type="binding site" evidence="6 7">
    <location>
        <position position="197"/>
    </location>
    <ligand>
        <name>substrate</name>
    </ligand>
</feature>
<feature type="binding site" evidence="6 8">
    <location>
        <position position="351"/>
    </location>
    <ligand>
        <name>NAD(+)</name>
        <dbReference type="ChEBI" id="CHEBI:57540"/>
    </ligand>
</feature>
<feature type="binding site" evidence="6 8">
    <location>
        <begin position="164"/>
        <end position="166"/>
    </location>
    <ligand>
        <name>NAD(+)</name>
        <dbReference type="ChEBI" id="CHEBI:57540"/>
    </ligand>
</feature>
<dbReference type="FunFam" id="3.40.50.720:FF:000004">
    <property type="entry name" value="Adenosylhomocysteinase"/>
    <property type="match status" value="1"/>
</dbReference>
<dbReference type="AlphaFoldDB" id="A0A067Z4L7"/>
<feature type="domain" description="S-adenosyl-L-homocysteine hydrolase NAD binding" evidence="11">
    <location>
        <begin position="198"/>
        <end position="357"/>
    </location>
</feature>
<feature type="binding site" evidence="6">
    <location>
        <begin position="227"/>
        <end position="232"/>
    </location>
    <ligand>
        <name>NAD(+)</name>
        <dbReference type="ChEBI" id="CHEBI:57540"/>
    </ligand>
</feature>
<sequence>MGSKGHFMTTQDYKVRDITLADWGRKEISIAEGEMPGLMALREEYKDSQPLKGARIAGCLHMTIQTAVLIETLIALGATVRWSSCNIFSTQDHAAAAIAAAGIPVFAWKGLTEDEFNWCIEQTIHGPDGWTPNMILDDGGDLTIMMHDKYPEMLKDVRGISEETTTGVHRLWEMSKKGTLKVPAINVNDSVTKSKFDNLYGCRESLVDAIRRGTDVMMAGKVAVVAGYGDVGKGSAASLRNAGCRVLVTEVDPICALQAAMEGYEVVTMENAAPRGDIFVTCTGNVDIITIDHMREMKDRAIVCNIGHFDSEIQVEALRNYRWNNIKPQVDEIELAPNRRIILLSEGRLVNLGNATGHPSFVMSASFTNQTLAQIELWTAKPGQYEVKVYTLPKALDEKVAALHLAKVGAELSKMSQKQADYIDVPVNGPFKHEEYRY</sequence>
<comment type="catalytic activity">
    <reaction evidence="6 9">
        <text>S-adenosyl-L-homocysteine + H2O = L-homocysteine + adenosine</text>
        <dbReference type="Rhea" id="RHEA:21708"/>
        <dbReference type="ChEBI" id="CHEBI:15377"/>
        <dbReference type="ChEBI" id="CHEBI:16335"/>
        <dbReference type="ChEBI" id="CHEBI:57856"/>
        <dbReference type="ChEBI" id="CHEBI:58199"/>
        <dbReference type="EC" id="3.13.2.1"/>
    </reaction>
</comment>
<evidence type="ECO:0000256" key="3">
    <source>
        <dbReference type="ARBA" id="ARBA00022563"/>
    </source>
</evidence>
<keyword evidence="3 6" id="KW-0554">One-carbon metabolism</keyword>
<dbReference type="Gene3D" id="3.40.50.720">
    <property type="entry name" value="NAD(P)-binding Rossmann-like Domain"/>
    <property type="match status" value="1"/>
</dbReference>
<evidence type="ECO:0000256" key="6">
    <source>
        <dbReference type="HAMAP-Rule" id="MF_00563"/>
    </source>
</evidence>
<dbReference type="FunFam" id="3.40.50.1480:FF:000007">
    <property type="entry name" value="Adenosylhomocysteinase"/>
    <property type="match status" value="1"/>
</dbReference>
<protein>
    <recommendedName>
        <fullName evidence="6">Adenosylhomocysteinase</fullName>
        <ecNumber evidence="6">3.13.2.1</ecNumber>
    </recommendedName>
    <alternativeName>
        <fullName evidence="6">S-adenosyl-L-homocysteine hydrolase</fullName>
        <shortName evidence="6">AdoHcyase</shortName>
    </alternativeName>
</protein>
<feature type="binding site" evidence="6 8">
    <location>
        <position position="250"/>
    </location>
    <ligand>
        <name>NAD(+)</name>
        <dbReference type="ChEBI" id="CHEBI:57540"/>
    </ligand>
</feature>
<dbReference type="KEGG" id="goy:GLS_c11470"/>
<dbReference type="Pfam" id="PF05221">
    <property type="entry name" value="AdoHcyase"/>
    <property type="match status" value="1"/>
</dbReference>
<dbReference type="HOGENOM" id="CLU_025194_2_1_5"/>
<keyword evidence="4 6" id="KW-0378">Hydrolase</keyword>
<reference evidence="12 13" key="1">
    <citation type="journal article" date="2015" name="Appl. Microbiol. Biotechnol.">
        <title>The consequence of an additional NADH dehydrogenase paralog on the growth of Gluconobacter oxydans DSM3504.</title>
        <authorList>
            <person name="Kostner D."/>
            <person name="Luchterhand B."/>
            <person name="Junker A."/>
            <person name="Volland S."/>
            <person name="Daniel R."/>
            <person name="Buchs J."/>
            <person name="Liebl W."/>
            <person name="Ehrenreich A."/>
        </authorList>
    </citation>
    <scope>NUCLEOTIDE SEQUENCE [LARGE SCALE GENOMIC DNA]</scope>
    <source>
        <strain evidence="12">DSM 3504</strain>
    </source>
</reference>
<dbReference type="Gene3D" id="3.40.50.1480">
    <property type="entry name" value="Adenosylhomocysteinase-like"/>
    <property type="match status" value="3"/>
</dbReference>
<feature type="binding site" evidence="6 7">
    <location>
        <position position="163"/>
    </location>
    <ligand>
        <name>substrate</name>
    </ligand>
</feature>
<comment type="function">
    <text evidence="6">May play a key role in the regulation of the intracellular concentration of adenosylhomocysteine.</text>
</comment>
<feature type="binding site" evidence="8">
    <location>
        <begin position="229"/>
        <end position="234"/>
    </location>
    <ligand>
        <name>NAD(+)</name>
        <dbReference type="ChEBI" id="CHEBI:57540"/>
    </ligand>
</feature>
<evidence type="ECO:0000256" key="10">
    <source>
        <dbReference type="RuleBase" id="RU004166"/>
    </source>
</evidence>
<dbReference type="InterPro" id="IPR015878">
    <property type="entry name" value="Ado_hCys_hydrolase_NAD-bd"/>
</dbReference>
<evidence type="ECO:0000313" key="13">
    <source>
        <dbReference type="Proteomes" id="UP000031656"/>
    </source>
</evidence>
<dbReference type="FunFam" id="3.40.50.1480:FF:000004">
    <property type="entry name" value="Adenosylhomocysteinase"/>
    <property type="match status" value="1"/>
</dbReference>
<feature type="binding site" evidence="6">
    <location>
        <position position="285"/>
    </location>
    <ligand>
        <name>NAD(+)</name>
        <dbReference type="ChEBI" id="CHEBI:57540"/>
    </ligand>
</feature>
<dbReference type="PROSITE" id="PS00738">
    <property type="entry name" value="ADOHCYASE_1"/>
    <property type="match status" value="1"/>
</dbReference>
<dbReference type="PIRSF" id="PIRSF001109">
    <property type="entry name" value="Ad_hcy_hydrolase"/>
    <property type="match status" value="1"/>
</dbReference>
<dbReference type="GO" id="GO:0006730">
    <property type="term" value="P:one-carbon metabolic process"/>
    <property type="evidence" value="ECO:0007669"/>
    <property type="project" value="UniProtKB-UniRule"/>
</dbReference>
<feature type="binding site" evidence="6 7">
    <location>
        <position position="138"/>
    </location>
    <ligand>
        <name>substrate</name>
    </ligand>
</feature>
<evidence type="ECO:0000259" key="11">
    <source>
        <dbReference type="SMART" id="SM00997"/>
    </source>
</evidence>
<dbReference type="GO" id="GO:0033353">
    <property type="term" value="P:S-adenosylmethionine cycle"/>
    <property type="evidence" value="ECO:0007669"/>
    <property type="project" value="TreeGrafter"/>
</dbReference>
<dbReference type="Pfam" id="PF00670">
    <property type="entry name" value="AdoHcyase_NAD"/>
    <property type="match status" value="1"/>
</dbReference>
<evidence type="ECO:0000256" key="4">
    <source>
        <dbReference type="ARBA" id="ARBA00022801"/>
    </source>
</evidence>
<feature type="binding site" evidence="6 7">
    <location>
        <position position="193"/>
    </location>
    <ligand>
        <name>substrate</name>
    </ligand>
</feature>
<dbReference type="GO" id="GO:0005829">
    <property type="term" value="C:cytosol"/>
    <property type="evidence" value="ECO:0007669"/>
    <property type="project" value="TreeGrafter"/>
</dbReference>
<evidence type="ECO:0000256" key="1">
    <source>
        <dbReference type="ARBA" id="ARBA00007122"/>
    </source>
</evidence>
<evidence type="ECO:0000256" key="5">
    <source>
        <dbReference type="ARBA" id="ARBA00023027"/>
    </source>
</evidence>
<dbReference type="SMART" id="SM00997">
    <property type="entry name" value="AdoHcyase_NAD"/>
    <property type="match status" value="1"/>
</dbReference>
<comment type="pathway">
    <text evidence="6 9">Amino-acid biosynthesis; L-homocysteine biosynthesis; L-homocysteine from S-adenosyl-L-homocysteine: step 1/1.</text>
</comment>
<dbReference type="SUPFAM" id="SSF51735">
    <property type="entry name" value="NAD(P)-binding Rossmann-fold domains"/>
    <property type="match status" value="1"/>
</dbReference>
<dbReference type="SUPFAM" id="SSF52283">
    <property type="entry name" value="Formate/glycerate dehydrogenase catalytic domain-like"/>
    <property type="match status" value="1"/>
</dbReference>
<dbReference type="NCBIfam" id="NF004005">
    <property type="entry name" value="PRK05476.2-3"/>
    <property type="match status" value="1"/>
</dbReference>
<dbReference type="InterPro" id="IPR036291">
    <property type="entry name" value="NAD(P)-bd_dom_sf"/>
</dbReference>
<feature type="binding site" evidence="8">
    <location>
        <position position="358"/>
    </location>
    <ligand>
        <name>NAD(+)</name>
        <dbReference type="ChEBI" id="CHEBI:57540"/>
    </ligand>
</feature>
<dbReference type="InterPro" id="IPR020082">
    <property type="entry name" value="S-Ado-L-homoCys_hydrolase_CS"/>
</dbReference>
<feature type="binding site" evidence="6 7">
    <location>
        <position position="63"/>
    </location>
    <ligand>
        <name>substrate</name>
    </ligand>
</feature>
<dbReference type="GO" id="GO:0071269">
    <property type="term" value="P:L-homocysteine biosynthetic process"/>
    <property type="evidence" value="ECO:0007669"/>
    <property type="project" value="UniProtKB-UniRule"/>
</dbReference>